<dbReference type="Pfam" id="PF00076">
    <property type="entry name" value="RRM_1"/>
    <property type="match status" value="2"/>
</dbReference>
<evidence type="ECO:0000256" key="2">
    <source>
        <dbReference type="PROSITE-ProRule" id="PRU00176"/>
    </source>
</evidence>
<evidence type="ECO:0000259" key="3">
    <source>
        <dbReference type="PROSITE" id="PS50102"/>
    </source>
</evidence>
<dbReference type="OMA" id="INFQGRR"/>
<keyword evidence="1 2" id="KW-0694">RNA-binding</keyword>
<dbReference type="InterPro" id="IPR035979">
    <property type="entry name" value="RBD_domain_sf"/>
</dbReference>
<name>D5A8Y2_PICSI</name>
<dbReference type="Gene3D" id="3.30.70.330">
    <property type="match status" value="2"/>
</dbReference>
<sequence>MMKGDTPGRENKGFCFIEFDTDETARDVCKKLQGAVLDGHALSLQLSHSRKEAKSTHEKKYDKSKSSTKIIVRNVAFEATKKDLSQLFSPFGQIKSLRLPKKADQSHRGFAFIEFVTKQEAENAFNALSSSHLYGRHLVLEQAREDESLTELRARIASKFVDDNDITLGSSKRRKGMPYVD</sequence>
<dbReference type="CDD" id="cd12320">
    <property type="entry name" value="RRM6_RBM19_RRM5_MRD1"/>
    <property type="match status" value="1"/>
</dbReference>
<proteinExistence type="evidence at transcript level"/>
<accession>D5A8Y2</accession>
<feature type="domain" description="RRM" evidence="3">
    <location>
        <begin position="68"/>
        <end position="145"/>
    </location>
</feature>
<protein>
    <recommendedName>
        <fullName evidence="3">RRM domain-containing protein</fullName>
    </recommendedName>
</protein>
<feature type="domain" description="RRM" evidence="3">
    <location>
        <begin position="1"/>
        <end position="49"/>
    </location>
</feature>
<evidence type="ECO:0000313" key="4">
    <source>
        <dbReference type="EMBL" id="ADE76001.1"/>
    </source>
</evidence>
<dbReference type="GO" id="GO:0003723">
    <property type="term" value="F:RNA binding"/>
    <property type="evidence" value="ECO:0007669"/>
    <property type="project" value="UniProtKB-UniRule"/>
</dbReference>
<dbReference type="PANTHER" id="PTHR10352">
    <property type="entry name" value="EUKARYOTIC TRANSLATION INITIATION FACTOR 3 SUBUNIT G"/>
    <property type="match status" value="1"/>
</dbReference>
<reference evidence="4" key="1">
    <citation type="submission" date="2010-04" db="EMBL/GenBank/DDBJ databases">
        <authorList>
            <person name="Reid K.E."/>
            <person name="Liao N."/>
            <person name="Chan S."/>
            <person name="Docking R."/>
            <person name="Taylor G."/>
            <person name="Moore R."/>
            <person name="Mayo M."/>
            <person name="Munro S."/>
            <person name="King J."/>
            <person name="Yanchuk A."/>
            <person name="Holt R."/>
            <person name="Jones S."/>
            <person name="Marra M."/>
            <person name="Ritland C.E."/>
            <person name="Ritland K."/>
            <person name="Bohlmann J."/>
        </authorList>
    </citation>
    <scope>NUCLEOTIDE SEQUENCE</scope>
    <source>
        <tissue evidence="4">Buds collected with no treatment. Collection October 2007</tissue>
    </source>
</reference>
<organism evidence="4">
    <name type="scientific">Picea sitchensis</name>
    <name type="common">Sitka spruce</name>
    <name type="synonym">Pinus sitchensis</name>
    <dbReference type="NCBI Taxonomy" id="3332"/>
    <lineage>
        <taxon>Eukaryota</taxon>
        <taxon>Viridiplantae</taxon>
        <taxon>Streptophyta</taxon>
        <taxon>Embryophyta</taxon>
        <taxon>Tracheophyta</taxon>
        <taxon>Spermatophyta</taxon>
        <taxon>Pinopsida</taxon>
        <taxon>Pinidae</taxon>
        <taxon>Conifers I</taxon>
        <taxon>Pinales</taxon>
        <taxon>Pinaceae</taxon>
        <taxon>Picea</taxon>
    </lineage>
</organism>
<dbReference type="EMBL" id="BT122631">
    <property type="protein sequence ID" value="ADE76001.1"/>
    <property type="molecule type" value="mRNA"/>
</dbReference>
<dbReference type="PROSITE" id="PS50102">
    <property type="entry name" value="RRM"/>
    <property type="match status" value="2"/>
</dbReference>
<evidence type="ECO:0000256" key="1">
    <source>
        <dbReference type="ARBA" id="ARBA00022884"/>
    </source>
</evidence>
<dbReference type="SUPFAM" id="SSF54928">
    <property type="entry name" value="RNA-binding domain, RBD"/>
    <property type="match status" value="2"/>
</dbReference>
<dbReference type="AlphaFoldDB" id="D5A8Y2"/>
<dbReference type="InterPro" id="IPR012677">
    <property type="entry name" value="Nucleotide-bd_a/b_plait_sf"/>
</dbReference>
<dbReference type="InterPro" id="IPR000504">
    <property type="entry name" value="RRM_dom"/>
</dbReference>
<dbReference type="SMART" id="SM00360">
    <property type="entry name" value="RRM"/>
    <property type="match status" value="1"/>
</dbReference>